<keyword evidence="1 4" id="KW-0312">Gluconeogenesis</keyword>
<dbReference type="PANTHER" id="PTHR11469">
    <property type="entry name" value="GLUCOSE-6-PHOSPHATE ISOMERASE"/>
    <property type="match status" value="1"/>
</dbReference>
<organism evidence="5 6">
    <name type="scientific">Micrococcus terreus</name>
    <dbReference type="NCBI Taxonomy" id="574650"/>
    <lineage>
        <taxon>Bacteria</taxon>
        <taxon>Bacillati</taxon>
        <taxon>Actinomycetota</taxon>
        <taxon>Actinomycetes</taxon>
        <taxon>Micrococcales</taxon>
        <taxon>Micrococcaceae</taxon>
        <taxon>Micrococcus</taxon>
    </lineage>
</organism>
<evidence type="ECO:0000313" key="6">
    <source>
        <dbReference type="Proteomes" id="UP000198881"/>
    </source>
</evidence>
<dbReference type="Gene3D" id="3.40.50.10490">
    <property type="entry name" value="Glucose-6-phosphate isomerase like protein, domain 1"/>
    <property type="match status" value="3"/>
</dbReference>
<dbReference type="STRING" id="574650.SAMN04487966_105126"/>
<dbReference type="InterPro" id="IPR001672">
    <property type="entry name" value="G6P_Isomerase"/>
</dbReference>
<dbReference type="PRINTS" id="PR00662">
    <property type="entry name" value="G6PISOMERASE"/>
</dbReference>
<sequence length="545" mass="57112">MSSLGLQATGAALEAVDRHVPTLVEDRVASRLAQKDHTLWGPAAEEEASQRLGWMDLIEDSRALLPQIEQLRRELQNEGITRIVLAGMGGSSLAPEVIAATAGRELTVLDSTDPEMVGNVLAADIQQTALVVSSKSGSTVETDSQRRVFEQAFTDAGLTAGRHMIVVTDPGSPLEQTATEAGYRQVFTADPTVGGRYSALTAFGLVPTGLAGVDVAALLDDAEEAMEMLRDDDVDNLGLQLGAALGGTTPLRNKLIFSDEGSGIPGFADWAEQLIAESTGKEGTGVLPVVVHAGDPETQSPLAEAADLLQVRLVAGPEDRDDEESLEPRTGDHAIEVFGSLGAQLILWEFATAVAGRLLGINPFDQPDVESAKAAARGLLDSPAEQSPADRTLNGMDLRGPADIIDAEDLASVLRGVAQAVPADGYLSIQVYLDRLGMAEVEQLRPALASLAGRPVTFGWGPRFLHSTGQYHKGGPAHGVVLQITADSDTDLEIPGRPFTFGTLIAAQAAGDASVLREAGLTVVQVHLTDRRAGVAELLGAVSSA</sequence>
<dbReference type="GO" id="GO:0004347">
    <property type="term" value="F:glucose-6-phosphate isomerase activity"/>
    <property type="evidence" value="ECO:0007669"/>
    <property type="project" value="UniProtKB-EC"/>
</dbReference>
<dbReference type="Proteomes" id="UP000198881">
    <property type="component" value="Unassembled WGS sequence"/>
</dbReference>
<dbReference type="InterPro" id="IPR046348">
    <property type="entry name" value="SIS_dom_sf"/>
</dbReference>
<dbReference type="OrthoDB" id="140919at2"/>
<dbReference type="AlphaFoldDB" id="A0A1I7MLX5"/>
<dbReference type="RefSeq" id="WP_091696984.1">
    <property type="nucleotide sequence ID" value="NZ_FPCG01000005.1"/>
</dbReference>
<dbReference type="PANTHER" id="PTHR11469:SF1">
    <property type="entry name" value="GLUCOSE-6-PHOSPHATE ISOMERASE"/>
    <property type="match status" value="1"/>
</dbReference>
<proteinExistence type="inferred from homology"/>
<reference evidence="5 6" key="1">
    <citation type="submission" date="2016-10" db="EMBL/GenBank/DDBJ databases">
        <authorList>
            <person name="de Groot N.N."/>
        </authorList>
    </citation>
    <scope>NUCLEOTIDE SEQUENCE [LARGE SCALE GENOMIC DNA]</scope>
    <source>
        <strain evidence="5 6">CGMCC 1.7054</strain>
    </source>
</reference>
<dbReference type="UniPathway" id="UPA00109">
    <property type="reaction ID" value="UER00181"/>
</dbReference>
<comment type="catalytic activity">
    <reaction evidence="4">
        <text>alpha-D-glucose 6-phosphate = beta-D-fructose 6-phosphate</text>
        <dbReference type="Rhea" id="RHEA:11816"/>
        <dbReference type="ChEBI" id="CHEBI:57634"/>
        <dbReference type="ChEBI" id="CHEBI:58225"/>
        <dbReference type="EC" id="5.3.1.9"/>
    </reaction>
</comment>
<keyword evidence="6" id="KW-1185">Reference proteome</keyword>
<evidence type="ECO:0000256" key="1">
    <source>
        <dbReference type="ARBA" id="ARBA00022432"/>
    </source>
</evidence>
<dbReference type="GO" id="GO:0006096">
    <property type="term" value="P:glycolytic process"/>
    <property type="evidence" value="ECO:0007669"/>
    <property type="project" value="UniProtKB-UniPathway"/>
</dbReference>
<name>A0A1I7MLX5_9MICC</name>
<evidence type="ECO:0000256" key="4">
    <source>
        <dbReference type="RuleBase" id="RU000612"/>
    </source>
</evidence>
<dbReference type="EC" id="5.3.1.9" evidence="4"/>
<keyword evidence="2 4" id="KW-0324">Glycolysis</keyword>
<dbReference type="GO" id="GO:0097367">
    <property type="term" value="F:carbohydrate derivative binding"/>
    <property type="evidence" value="ECO:0007669"/>
    <property type="project" value="InterPro"/>
</dbReference>
<dbReference type="SUPFAM" id="SSF53697">
    <property type="entry name" value="SIS domain"/>
    <property type="match status" value="1"/>
</dbReference>
<evidence type="ECO:0000256" key="3">
    <source>
        <dbReference type="ARBA" id="ARBA00023235"/>
    </source>
</evidence>
<accession>A0A1I7MLX5</accession>
<evidence type="ECO:0000313" key="5">
    <source>
        <dbReference type="EMBL" id="SFV22930.1"/>
    </source>
</evidence>
<dbReference type="GO" id="GO:0048029">
    <property type="term" value="F:monosaccharide binding"/>
    <property type="evidence" value="ECO:0007669"/>
    <property type="project" value="TreeGrafter"/>
</dbReference>
<keyword evidence="3 4" id="KW-0413">Isomerase</keyword>
<dbReference type="GO" id="GO:0006094">
    <property type="term" value="P:gluconeogenesis"/>
    <property type="evidence" value="ECO:0007669"/>
    <property type="project" value="UniProtKB-KW"/>
</dbReference>
<evidence type="ECO:0000256" key="2">
    <source>
        <dbReference type="ARBA" id="ARBA00023152"/>
    </source>
</evidence>
<comment type="similarity">
    <text evidence="4">Belongs to the GPI family.</text>
</comment>
<protein>
    <recommendedName>
        <fullName evidence="4">Glucose-6-phosphate isomerase</fullName>
        <ecNumber evidence="4">5.3.1.9</ecNumber>
    </recommendedName>
</protein>
<dbReference type="EMBL" id="FPCG01000005">
    <property type="protein sequence ID" value="SFV22930.1"/>
    <property type="molecule type" value="Genomic_DNA"/>
</dbReference>
<dbReference type="GO" id="GO:0051156">
    <property type="term" value="P:glucose 6-phosphate metabolic process"/>
    <property type="evidence" value="ECO:0007669"/>
    <property type="project" value="TreeGrafter"/>
</dbReference>
<comment type="pathway">
    <text evidence="4">Carbohydrate degradation; glycolysis; D-glyceraldehyde 3-phosphate and glycerone phosphate from D-glucose: step 2/4.</text>
</comment>
<dbReference type="GO" id="GO:0005829">
    <property type="term" value="C:cytosol"/>
    <property type="evidence" value="ECO:0007669"/>
    <property type="project" value="TreeGrafter"/>
</dbReference>
<dbReference type="Pfam" id="PF00342">
    <property type="entry name" value="PGI"/>
    <property type="match status" value="1"/>
</dbReference>
<gene>
    <name evidence="5" type="ORF">SAMN04487966_105126</name>
</gene>
<dbReference type="PROSITE" id="PS51463">
    <property type="entry name" value="P_GLUCOSE_ISOMERASE_3"/>
    <property type="match status" value="1"/>
</dbReference>